<dbReference type="Proteomes" id="UP000683246">
    <property type="component" value="Chromosome"/>
</dbReference>
<dbReference type="InterPro" id="IPR036721">
    <property type="entry name" value="RCK_C_sf"/>
</dbReference>
<name>A0A8J8SFF8_9FIRM</name>
<dbReference type="Pfam" id="PF02080">
    <property type="entry name" value="TrkA_C"/>
    <property type="match status" value="1"/>
</dbReference>
<evidence type="ECO:0000313" key="4">
    <source>
        <dbReference type="Proteomes" id="UP000683246"/>
    </source>
</evidence>
<evidence type="ECO:0000259" key="1">
    <source>
        <dbReference type="PROSITE" id="PS51201"/>
    </source>
</evidence>
<evidence type="ECO:0000313" key="3">
    <source>
        <dbReference type="EMBL" id="QUI21536.1"/>
    </source>
</evidence>
<evidence type="ECO:0000259" key="2">
    <source>
        <dbReference type="PROSITE" id="PS51202"/>
    </source>
</evidence>
<dbReference type="GO" id="GO:0008324">
    <property type="term" value="F:monoatomic cation transmembrane transporter activity"/>
    <property type="evidence" value="ECO:0007669"/>
    <property type="project" value="InterPro"/>
</dbReference>
<dbReference type="PANTHER" id="PTHR43833">
    <property type="entry name" value="POTASSIUM CHANNEL PROTEIN 2-RELATED-RELATED"/>
    <property type="match status" value="1"/>
</dbReference>
<dbReference type="EMBL" id="CP058649">
    <property type="protein sequence ID" value="QUI21536.1"/>
    <property type="molecule type" value="Genomic_DNA"/>
</dbReference>
<dbReference type="Gene3D" id="3.30.70.1450">
    <property type="entry name" value="Regulator of K+ conductance, C-terminal domain"/>
    <property type="match status" value="1"/>
</dbReference>
<dbReference type="GO" id="GO:0006813">
    <property type="term" value="P:potassium ion transport"/>
    <property type="evidence" value="ECO:0007669"/>
    <property type="project" value="InterPro"/>
</dbReference>
<dbReference type="PANTHER" id="PTHR43833:SF7">
    <property type="entry name" value="KTR SYSTEM POTASSIUM UPTAKE PROTEIN C"/>
    <property type="match status" value="1"/>
</dbReference>
<gene>
    <name evidence="3" type="ORF">HZI73_04170</name>
</gene>
<dbReference type="InterPro" id="IPR003148">
    <property type="entry name" value="RCK_N"/>
</dbReference>
<proteinExistence type="predicted"/>
<reference evidence="3" key="1">
    <citation type="submission" date="2020-07" db="EMBL/GenBank/DDBJ databases">
        <title>Vallitalea pronyensis genome.</title>
        <authorList>
            <person name="Postec A."/>
        </authorList>
    </citation>
    <scope>NUCLEOTIDE SEQUENCE</scope>
    <source>
        <strain evidence="3">FatNI3</strain>
    </source>
</reference>
<dbReference type="SUPFAM" id="SSF116726">
    <property type="entry name" value="TrkA C-terminal domain-like"/>
    <property type="match status" value="1"/>
</dbReference>
<dbReference type="InterPro" id="IPR006037">
    <property type="entry name" value="RCK_C"/>
</dbReference>
<dbReference type="SUPFAM" id="SSF51735">
    <property type="entry name" value="NAD(P)-binding Rossmann-fold domains"/>
    <property type="match status" value="1"/>
</dbReference>
<feature type="domain" description="RCK N-terminal" evidence="1">
    <location>
        <begin position="6"/>
        <end position="122"/>
    </location>
</feature>
<organism evidence="3 4">
    <name type="scientific">Vallitalea pronyensis</name>
    <dbReference type="NCBI Taxonomy" id="1348613"/>
    <lineage>
        <taxon>Bacteria</taxon>
        <taxon>Bacillati</taxon>
        <taxon>Bacillota</taxon>
        <taxon>Clostridia</taxon>
        <taxon>Lachnospirales</taxon>
        <taxon>Vallitaleaceae</taxon>
        <taxon>Vallitalea</taxon>
    </lineage>
</organism>
<keyword evidence="4" id="KW-1185">Reference proteome</keyword>
<dbReference type="Pfam" id="PF02254">
    <property type="entry name" value="TrkA_N"/>
    <property type="match status" value="1"/>
</dbReference>
<accession>A0A8J8SFF8</accession>
<dbReference type="KEGG" id="vpy:HZI73_04170"/>
<dbReference type="Gene3D" id="3.40.50.720">
    <property type="entry name" value="NAD(P)-binding Rossmann-like Domain"/>
    <property type="match status" value="1"/>
</dbReference>
<dbReference type="InterPro" id="IPR050721">
    <property type="entry name" value="Trk_Ktr_HKT_K-transport"/>
</dbReference>
<protein>
    <submittedName>
        <fullName evidence="3">TrkA family potassium uptake protein</fullName>
    </submittedName>
</protein>
<dbReference type="PROSITE" id="PS51201">
    <property type="entry name" value="RCK_N"/>
    <property type="match status" value="1"/>
</dbReference>
<dbReference type="PROSITE" id="PS51202">
    <property type="entry name" value="RCK_C"/>
    <property type="match status" value="1"/>
</dbReference>
<dbReference type="InterPro" id="IPR036291">
    <property type="entry name" value="NAD(P)-bd_dom_sf"/>
</dbReference>
<feature type="domain" description="RCK C-terminal" evidence="2">
    <location>
        <begin position="139"/>
        <end position="222"/>
    </location>
</feature>
<dbReference type="AlphaFoldDB" id="A0A8J8SFF8"/>
<sequence length="222" mass="24370">MNMARRRDFVVFGLGKFGRSVAQTLSMNGCDVLAIDKNEETIQDIAASVTHAVQADVTDMDALIALGVRNFDAAIIAISNDMQSSIMATILVKELGIPFILAKASNDIHKKVLEKVGADKVVFPEREIGVRIANNLISDNFVDYIELSEDYSIVEVSILDEWIGKSLKDIDMRVKYGINVMAIRQQDDSITITPGNVTLKEGDVLVVIGSNTDLKKINIVKD</sequence>